<dbReference type="PANTHER" id="PTHR34135:SF2">
    <property type="entry name" value="LYSOZYME"/>
    <property type="match status" value="1"/>
</dbReference>
<dbReference type="Gene3D" id="3.20.20.80">
    <property type="entry name" value="Glycosidases"/>
    <property type="match status" value="1"/>
</dbReference>
<evidence type="ECO:0000256" key="1">
    <source>
        <dbReference type="ARBA" id="ARBA00010646"/>
    </source>
</evidence>
<proteinExistence type="inferred from homology"/>
<dbReference type="EMBL" id="JBHTBW010000019">
    <property type="protein sequence ID" value="MFC7440811.1"/>
    <property type="molecule type" value="Genomic_DNA"/>
</dbReference>
<dbReference type="Proteomes" id="UP001596500">
    <property type="component" value="Unassembled WGS sequence"/>
</dbReference>
<gene>
    <name evidence="5" type="ORF">ACFQNG_06565</name>
</gene>
<evidence type="ECO:0000256" key="3">
    <source>
        <dbReference type="ARBA" id="ARBA00023295"/>
    </source>
</evidence>
<sequence length="241" mass="28382">MRPTSRYLLIGSVLAIILVALEYYGFIWHNGLFALPYEVKGLDVSHHQGDIDWEKVKDDDFRFVFIKATEGRDFIDQRFGKNWQQAKEQGFLVGAYHFFSMGSTGKQQAAHFIRTVPKQADSLPPVIDVEIHLNHDQRKVRQELLALAQQLEQHYGKKPILYVTYDTYNQYVKHAFPQYPIWIRDIKKFPTLQDRDWLFWQYSNRGRVNGIDTYVDINVFNGDQNEFSQQFSLRRLESSPS</sequence>
<dbReference type="PROSITE" id="PS51904">
    <property type="entry name" value="GLYCOSYL_HYDROL_F25_2"/>
    <property type="match status" value="1"/>
</dbReference>
<keyword evidence="3" id="KW-0326">Glycosidase</keyword>
<reference evidence="6" key="1">
    <citation type="journal article" date="2019" name="Int. J. Syst. Evol. Microbiol.">
        <title>The Global Catalogue of Microorganisms (GCM) 10K type strain sequencing project: providing services to taxonomists for standard genome sequencing and annotation.</title>
        <authorList>
            <consortium name="The Broad Institute Genomics Platform"/>
            <consortium name="The Broad Institute Genome Sequencing Center for Infectious Disease"/>
            <person name="Wu L."/>
            <person name="Ma J."/>
        </authorList>
    </citation>
    <scope>NUCLEOTIDE SEQUENCE [LARGE SCALE GENOMIC DNA]</scope>
    <source>
        <strain evidence="6">CGMCC 1.12942</strain>
    </source>
</reference>
<protein>
    <submittedName>
        <fullName evidence="5">GH25 family lysozyme</fullName>
    </submittedName>
</protein>
<dbReference type="Pfam" id="PF01183">
    <property type="entry name" value="Glyco_hydro_25"/>
    <property type="match status" value="1"/>
</dbReference>
<dbReference type="InterPro" id="IPR002053">
    <property type="entry name" value="Glyco_hydro_25"/>
</dbReference>
<dbReference type="InterPro" id="IPR018077">
    <property type="entry name" value="Glyco_hydro_fam25_subgr"/>
</dbReference>
<dbReference type="SUPFAM" id="SSF51445">
    <property type="entry name" value="(Trans)glycosidases"/>
    <property type="match status" value="1"/>
</dbReference>
<organism evidence="5 6">
    <name type="scientific">Laceyella putida</name>
    <dbReference type="NCBI Taxonomy" id="110101"/>
    <lineage>
        <taxon>Bacteria</taxon>
        <taxon>Bacillati</taxon>
        <taxon>Bacillota</taxon>
        <taxon>Bacilli</taxon>
        <taxon>Bacillales</taxon>
        <taxon>Thermoactinomycetaceae</taxon>
        <taxon>Laceyella</taxon>
    </lineage>
</organism>
<keyword evidence="2" id="KW-0378">Hydrolase</keyword>
<keyword evidence="4" id="KW-0472">Membrane</keyword>
<evidence type="ECO:0000313" key="5">
    <source>
        <dbReference type="EMBL" id="MFC7440811.1"/>
    </source>
</evidence>
<feature type="transmembrane region" description="Helical" evidence="4">
    <location>
        <begin position="7"/>
        <end position="26"/>
    </location>
</feature>
<evidence type="ECO:0000313" key="6">
    <source>
        <dbReference type="Proteomes" id="UP001596500"/>
    </source>
</evidence>
<dbReference type="PANTHER" id="PTHR34135">
    <property type="entry name" value="LYSOZYME"/>
    <property type="match status" value="1"/>
</dbReference>
<keyword evidence="6" id="KW-1185">Reference proteome</keyword>
<comment type="caution">
    <text evidence="5">The sequence shown here is derived from an EMBL/GenBank/DDBJ whole genome shotgun (WGS) entry which is preliminary data.</text>
</comment>
<keyword evidence="4" id="KW-1133">Transmembrane helix</keyword>
<evidence type="ECO:0000256" key="2">
    <source>
        <dbReference type="ARBA" id="ARBA00022801"/>
    </source>
</evidence>
<keyword evidence="4" id="KW-0812">Transmembrane</keyword>
<comment type="similarity">
    <text evidence="1">Belongs to the glycosyl hydrolase 25 family.</text>
</comment>
<accession>A0ABW2RJ86</accession>
<dbReference type="CDD" id="cd06413">
    <property type="entry name" value="GH25_muramidase_1"/>
    <property type="match status" value="1"/>
</dbReference>
<dbReference type="RefSeq" id="WP_379864095.1">
    <property type="nucleotide sequence ID" value="NZ_JBHTBW010000019.1"/>
</dbReference>
<name>A0ABW2RJ86_9BACL</name>
<dbReference type="SMART" id="SM00641">
    <property type="entry name" value="Glyco_25"/>
    <property type="match status" value="1"/>
</dbReference>
<dbReference type="InterPro" id="IPR017853">
    <property type="entry name" value="GH"/>
</dbReference>
<evidence type="ECO:0000256" key="4">
    <source>
        <dbReference type="SAM" id="Phobius"/>
    </source>
</evidence>